<sequence>MILAGAVLLSVILLIPNMDPHKPASSGGSSHDSNTGPVANELDDEPMESIVVTVSMSAEQFAYLEEANERFRFKYPNIQVELLNIESKEEAYAAWKQDLLLGASSDIMLMDSGWVREFAVMGLLEPVDSVNTASTLSDQPAKLLAPLKWNSYLWGIPYDADPSILVWNKAMLTEQNMSDPPKDWTSFLQLADRLTASGSAPASLLYLPADFSGTAAWLDAWSSAEKRGAAALILNDESANRLSETASLTIPSIAVNKRLLGTEMDNQRLLVSVVSWSDYKALSQSEQDKLLIDKLKLRNLWLGSSSFVVSANTDRADAAFSWIKEMTSVTEQGRNYEHLGKLPAKNSIYEIGGYSGSTAQYPPTWWLPLLNEEPIGEPPAPNWHKEWSRWEASWQLYTSGATDIASFIQSVTASSSNKQ</sequence>
<dbReference type="InterPro" id="IPR006059">
    <property type="entry name" value="SBP"/>
</dbReference>
<dbReference type="Proteomes" id="UP001285921">
    <property type="component" value="Unassembled WGS sequence"/>
</dbReference>
<feature type="region of interest" description="Disordered" evidence="4">
    <location>
        <begin position="22"/>
        <end position="42"/>
    </location>
</feature>
<proteinExistence type="inferred from homology"/>
<comment type="similarity">
    <text evidence="1">Belongs to the bacterial solute-binding protein 1 family.</text>
</comment>
<evidence type="ECO:0000313" key="6">
    <source>
        <dbReference type="Proteomes" id="UP001285921"/>
    </source>
</evidence>
<accession>A0ABQ6NE55</accession>
<organism evidence="5 6">
    <name type="scientific">Paenibacillus glycanilyticus</name>
    <dbReference type="NCBI Taxonomy" id="126569"/>
    <lineage>
        <taxon>Bacteria</taxon>
        <taxon>Bacillati</taxon>
        <taxon>Bacillota</taxon>
        <taxon>Bacilli</taxon>
        <taxon>Bacillales</taxon>
        <taxon>Paenibacillaceae</taxon>
        <taxon>Paenibacillus</taxon>
    </lineage>
</organism>
<evidence type="ECO:0000256" key="3">
    <source>
        <dbReference type="ARBA" id="ARBA00022729"/>
    </source>
</evidence>
<evidence type="ECO:0008006" key="7">
    <source>
        <dbReference type="Google" id="ProtNLM"/>
    </source>
</evidence>
<feature type="compositionally biased region" description="Polar residues" evidence="4">
    <location>
        <begin position="26"/>
        <end position="37"/>
    </location>
</feature>
<protein>
    <recommendedName>
        <fullName evidence="7">ABC transporter substrate-binding protein</fullName>
    </recommendedName>
</protein>
<keyword evidence="6" id="KW-1185">Reference proteome</keyword>
<dbReference type="PANTHER" id="PTHR30061">
    <property type="entry name" value="MALTOSE-BINDING PERIPLASMIC PROTEIN"/>
    <property type="match status" value="1"/>
</dbReference>
<evidence type="ECO:0000313" key="5">
    <source>
        <dbReference type="EMBL" id="GMK42963.1"/>
    </source>
</evidence>
<evidence type="ECO:0000256" key="4">
    <source>
        <dbReference type="SAM" id="MobiDB-lite"/>
    </source>
</evidence>
<gene>
    <name evidence="5" type="ORF">PghCCS26_00900</name>
</gene>
<dbReference type="Pfam" id="PF01547">
    <property type="entry name" value="SBP_bac_1"/>
    <property type="match status" value="1"/>
</dbReference>
<keyword evidence="2" id="KW-0813">Transport</keyword>
<dbReference type="SUPFAM" id="SSF53850">
    <property type="entry name" value="Periplasmic binding protein-like II"/>
    <property type="match status" value="1"/>
</dbReference>
<reference evidence="5 6" key="1">
    <citation type="submission" date="2023-05" db="EMBL/GenBank/DDBJ databases">
        <title>Draft genome of Paenibacillus sp. CCS26.</title>
        <authorList>
            <person name="Akita H."/>
            <person name="Shinto Y."/>
            <person name="Kimura Z."/>
        </authorList>
    </citation>
    <scope>NUCLEOTIDE SEQUENCE [LARGE SCALE GENOMIC DNA]</scope>
    <source>
        <strain evidence="5 6">CCS26</strain>
    </source>
</reference>
<dbReference type="Gene3D" id="3.40.190.10">
    <property type="entry name" value="Periplasmic binding protein-like II"/>
    <property type="match status" value="2"/>
</dbReference>
<keyword evidence="3" id="KW-0732">Signal</keyword>
<evidence type="ECO:0000256" key="2">
    <source>
        <dbReference type="ARBA" id="ARBA00022448"/>
    </source>
</evidence>
<dbReference type="EMBL" id="BTCL01000001">
    <property type="protein sequence ID" value="GMK42963.1"/>
    <property type="molecule type" value="Genomic_DNA"/>
</dbReference>
<dbReference type="PANTHER" id="PTHR30061:SF50">
    <property type="entry name" value="MALTOSE_MALTODEXTRIN-BINDING PERIPLASMIC PROTEIN"/>
    <property type="match status" value="1"/>
</dbReference>
<comment type="caution">
    <text evidence="5">The sequence shown here is derived from an EMBL/GenBank/DDBJ whole genome shotgun (WGS) entry which is preliminary data.</text>
</comment>
<evidence type="ECO:0000256" key="1">
    <source>
        <dbReference type="ARBA" id="ARBA00008520"/>
    </source>
</evidence>
<name>A0ABQ6NE55_9BACL</name>